<dbReference type="OrthoDB" id="585255at2759"/>
<dbReference type="InterPro" id="IPR058888">
    <property type="entry name" value="LLG1-like"/>
</dbReference>
<keyword evidence="1" id="KW-0472">Membrane</keyword>
<dbReference type="AlphaFoldDB" id="A0A2G9HPR1"/>
<dbReference type="STRING" id="429701.A0A2G9HPR1"/>
<feature type="domain" description="GPI-anchored protein LLG1-like" evidence="3">
    <location>
        <begin position="50"/>
        <end position="127"/>
    </location>
</feature>
<dbReference type="PANTHER" id="PTHR31533">
    <property type="entry name" value="GPI-ANCHORED PROTEIN LLG1-RELATED-RELATED"/>
    <property type="match status" value="1"/>
</dbReference>
<evidence type="ECO:0000256" key="2">
    <source>
        <dbReference type="SAM" id="SignalP"/>
    </source>
</evidence>
<evidence type="ECO:0000256" key="1">
    <source>
        <dbReference type="SAM" id="Phobius"/>
    </source>
</evidence>
<dbReference type="PANTHER" id="PTHR31533:SF35">
    <property type="entry name" value="GPI-ANCHORED PROTEIN LLG2-RELATED"/>
    <property type="match status" value="1"/>
</dbReference>
<feature type="transmembrane region" description="Helical" evidence="1">
    <location>
        <begin position="150"/>
        <end position="168"/>
    </location>
</feature>
<dbReference type="Proteomes" id="UP000231279">
    <property type="component" value="Unassembled WGS sequence"/>
</dbReference>
<protein>
    <recommendedName>
        <fullName evidence="3">GPI-anchored protein LLG1-like domain-containing protein</fullName>
    </recommendedName>
</protein>
<organism evidence="4 5">
    <name type="scientific">Handroanthus impetiginosus</name>
    <dbReference type="NCBI Taxonomy" id="429701"/>
    <lineage>
        <taxon>Eukaryota</taxon>
        <taxon>Viridiplantae</taxon>
        <taxon>Streptophyta</taxon>
        <taxon>Embryophyta</taxon>
        <taxon>Tracheophyta</taxon>
        <taxon>Spermatophyta</taxon>
        <taxon>Magnoliopsida</taxon>
        <taxon>eudicotyledons</taxon>
        <taxon>Gunneridae</taxon>
        <taxon>Pentapetalae</taxon>
        <taxon>asterids</taxon>
        <taxon>lamiids</taxon>
        <taxon>Lamiales</taxon>
        <taxon>Bignoniaceae</taxon>
        <taxon>Crescentiina</taxon>
        <taxon>Tabebuia alliance</taxon>
        <taxon>Handroanthus</taxon>
    </lineage>
</organism>
<keyword evidence="1" id="KW-0812">Transmembrane</keyword>
<proteinExistence type="predicted"/>
<dbReference type="EMBL" id="NKXS01001307">
    <property type="protein sequence ID" value="PIN19280.1"/>
    <property type="molecule type" value="Genomic_DNA"/>
</dbReference>
<name>A0A2G9HPR1_9LAMI</name>
<reference evidence="5" key="1">
    <citation type="journal article" date="2018" name="Gigascience">
        <title>Genome assembly of the Pink Ipe (Handroanthus impetiginosus, Bignoniaceae), a highly valued, ecologically keystone Neotropical timber forest tree.</title>
        <authorList>
            <person name="Silva-Junior O.B."/>
            <person name="Grattapaglia D."/>
            <person name="Novaes E."/>
            <person name="Collevatti R.G."/>
        </authorList>
    </citation>
    <scope>NUCLEOTIDE SEQUENCE [LARGE SCALE GENOMIC DNA]</scope>
    <source>
        <strain evidence="5">cv. UFG-1</strain>
    </source>
</reference>
<comment type="caution">
    <text evidence="4">The sequence shown here is derived from an EMBL/GenBank/DDBJ whole genome shotgun (WGS) entry which is preliminary data.</text>
</comment>
<feature type="signal peptide" evidence="2">
    <location>
        <begin position="1"/>
        <end position="23"/>
    </location>
</feature>
<gene>
    <name evidence="4" type="ORF">CDL12_08054</name>
</gene>
<keyword evidence="5" id="KW-1185">Reference proteome</keyword>
<accession>A0A2G9HPR1</accession>
<evidence type="ECO:0000313" key="5">
    <source>
        <dbReference type="Proteomes" id="UP000231279"/>
    </source>
</evidence>
<dbReference type="Pfam" id="PF26578">
    <property type="entry name" value="LLG1"/>
    <property type="match status" value="1"/>
</dbReference>
<feature type="chain" id="PRO_5013762362" description="GPI-anchored protein LLG1-like domain-containing protein" evidence="2">
    <location>
        <begin position="24"/>
        <end position="169"/>
    </location>
</feature>
<keyword evidence="1" id="KW-1133">Transmembrane helix</keyword>
<sequence length="169" mass="18429">MGSKRSLLLLFLFFLVLIGFASSSYISNEVVEPRGSVGRSLLQQKSSCSVDFENMNYTIITSQCKGPNYTPERCCTPLKQLLCPVKDQVNDLKSNCADTFFSYVNLYGKYPPGLFAALCKEGQEGLDCSTVDVQTQPPPSQQSGALRANAPSSLGLMVFTGLAVLVLYM</sequence>
<keyword evidence="2" id="KW-0732">Signal</keyword>
<evidence type="ECO:0000313" key="4">
    <source>
        <dbReference type="EMBL" id="PIN19280.1"/>
    </source>
</evidence>
<dbReference type="InterPro" id="IPR039307">
    <property type="entry name" value="LORELEI-like"/>
</dbReference>
<evidence type="ECO:0000259" key="3">
    <source>
        <dbReference type="Pfam" id="PF26578"/>
    </source>
</evidence>